<feature type="region of interest" description="Disordered" evidence="1">
    <location>
        <begin position="424"/>
        <end position="447"/>
    </location>
</feature>
<evidence type="ECO:0000313" key="2">
    <source>
        <dbReference type="EMBL" id="PAA64518.1"/>
    </source>
</evidence>
<comment type="caution">
    <text evidence="3">The sequence shown here is derived from an EMBL/GenBank/DDBJ whole genome shotgun (WGS) entry which is preliminary data.</text>
</comment>
<dbReference type="Proteomes" id="UP000215902">
    <property type="component" value="Unassembled WGS sequence"/>
</dbReference>
<sequence length="659" mass="73218">MSLDIRENGGIGISSDTQNVIYEFCHLLEKSKQLFNGLRDLPQYGHKQWQSHFGRAFDVYTKLWKFQQQHRQLLDGGYGLKRWQIGEIASKIGQLYYHYYLRTSETNYLNESFAFYSAIRLRAYYSKANKEERPDLMVKKLRYYARFVIVCLLLKKLPLVRELIRELARQIEDYTGIYQPADAAEWAQVLQEIRAFIAADSVVSVLDQDSMPVVLSNRLSPSAAAATSALSTTTAAAASSSSGLRLAEVVLVGNCAEQAKFSELTLDMFRMLQTLEREPQSQQQQQQQHPQHQYSTDAAGIVASGFDSPLGAVAGGVVSASGHRLYKQHSNGSEYGRGGSAVVRQQLQLVGGSSASASSRRENPHKYLLYKPSLAQLNAFLSSGFKELPADGVLMLYLSADGDRGAPSKLGDDFGFAEGGVLTNSMRDSDQSQLPPRQKRSQNSARYKNPHCIYPGDLFPYTRKPMFIVVDSDNSSAFGNFPNLFGQPFVCLMSPELVPSNVVDQRHKGSLFTLFLHSPLAAFCLICNVQSLPLALWDRAQAIVDRFLAEAGRLMMRSRQIDAAYLQYYRDDFLRLLVLRYLFCSACLRLHRSFRGPRYYPASLPPLPEQLLLEGGVVSGGAGGGGAVGLQRLVLDLANLLNARAAFSYGPAAQEDISV</sequence>
<dbReference type="OrthoDB" id="525027at2759"/>
<dbReference type="GO" id="GO:0006351">
    <property type="term" value="P:DNA-templated transcription"/>
    <property type="evidence" value="ECO:0007669"/>
    <property type="project" value="InterPro"/>
</dbReference>
<dbReference type="GO" id="GO:0003714">
    <property type="term" value="F:transcription corepressor activity"/>
    <property type="evidence" value="ECO:0007669"/>
    <property type="project" value="InterPro"/>
</dbReference>
<reference evidence="3 4" key="1">
    <citation type="submission" date="2017-06" db="EMBL/GenBank/DDBJ databases">
        <title>A platform for efficient transgenesis in Macrostomum lignano, a flatworm model organism for stem cell research.</title>
        <authorList>
            <person name="Berezikov E."/>
        </authorList>
    </citation>
    <scope>NUCLEOTIDE SEQUENCE [LARGE SCALE GENOMIC DNA]</scope>
    <source>
        <strain evidence="3">DV1</strain>
        <tissue evidence="3">Whole organism</tissue>
    </source>
</reference>
<dbReference type="Pfam" id="PF12070">
    <property type="entry name" value="SCAI"/>
    <property type="match status" value="1"/>
</dbReference>
<dbReference type="InterPro" id="IPR022709">
    <property type="entry name" value="SCAI"/>
</dbReference>
<dbReference type="AlphaFoldDB" id="A0A267GVE3"/>
<proteinExistence type="predicted"/>
<protein>
    <recommendedName>
        <fullName evidence="5">Protein SCAI</fullName>
    </recommendedName>
</protein>
<accession>A0A267GVE3</accession>
<gene>
    <name evidence="3" type="ORF">BOX15_Mlig017973g1</name>
    <name evidence="2" type="ORF">BOX15_Mlig017973g2</name>
</gene>
<feature type="compositionally biased region" description="Polar residues" evidence="1">
    <location>
        <begin position="424"/>
        <end position="446"/>
    </location>
</feature>
<evidence type="ECO:0000313" key="4">
    <source>
        <dbReference type="Proteomes" id="UP000215902"/>
    </source>
</evidence>
<dbReference type="EMBL" id="NIVC01001743">
    <property type="protein sequence ID" value="PAA64518.1"/>
    <property type="molecule type" value="Genomic_DNA"/>
</dbReference>
<dbReference type="PANTHER" id="PTHR21243">
    <property type="entry name" value="PROTEIN SCAI"/>
    <property type="match status" value="1"/>
</dbReference>
<evidence type="ECO:0008006" key="5">
    <source>
        <dbReference type="Google" id="ProtNLM"/>
    </source>
</evidence>
<name>A0A267GVE3_9PLAT</name>
<dbReference type="EMBL" id="NIVC01000129">
    <property type="protein sequence ID" value="PAA89980.1"/>
    <property type="molecule type" value="Genomic_DNA"/>
</dbReference>
<keyword evidence="4" id="KW-1185">Reference proteome</keyword>
<evidence type="ECO:0000313" key="3">
    <source>
        <dbReference type="EMBL" id="PAA89980.1"/>
    </source>
</evidence>
<evidence type="ECO:0000256" key="1">
    <source>
        <dbReference type="SAM" id="MobiDB-lite"/>
    </source>
</evidence>
<organism evidence="3 4">
    <name type="scientific">Macrostomum lignano</name>
    <dbReference type="NCBI Taxonomy" id="282301"/>
    <lineage>
        <taxon>Eukaryota</taxon>
        <taxon>Metazoa</taxon>
        <taxon>Spiralia</taxon>
        <taxon>Lophotrochozoa</taxon>
        <taxon>Platyhelminthes</taxon>
        <taxon>Rhabditophora</taxon>
        <taxon>Macrostomorpha</taxon>
        <taxon>Macrostomida</taxon>
        <taxon>Macrostomidae</taxon>
        <taxon>Macrostomum</taxon>
    </lineage>
</organism>